<dbReference type="EMBL" id="WBSM01000002">
    <property type="protein sequence ID" value="KAB8288646.1"/>
    <property type="molecule type" value="Genomic_DNA"/>
</dbReference>
<reference evidence="2 5" key="2">
    <citation type="submission" date="2019-10" db="EMBL/GenBank/DDBJ databases">
        <title>Characterization of the phylogenetic diversity of two novel species belonging to the genus Bifidobacterium: Bifidobacterium cebidarum sp. nov. and Bifidobacterium leontopitheci sp. nov.</title>
        <authorList>
            <person name="Lugli G.A."/>
            <person name="Duranti S."/>
            <person name="Milani C."/>
            <person name="Turroni F."/>
            <person name="Ventura M."/>
        </authorList>
    </citation>
    <scope>NUCLEOTIDE SEQUENCE [LARGE SCALE GENOMIC DNA]</scope>
    <source>
        <strain evidence="2 5">DSM 100688</strain>
    </source>
</reference>
<evidence type="ECO:0000313" key="5">
    <source>
        <dbReference type="Proteomes" id="UP000482084"/>
    </source>
</evidence>
<accession>A0A6L4X1Q0</accession>
<dbReference type="InterPro" id="IPR001119">
    <property type="entry name" value="SLH_dom"/>
</dbReference>
<evidence type="ECO:0000313" key="4">
    <source>
        <dbReference type="Proteomes" id="UP000469943"/>
    </source>
</evidence>
<feature type="domain" description="SLH" evidence="1">
    <location>
        <begin position="467"/>
        <end position="534"/>
    </location>
</feature>
<dbReference type="AlphaFoldDB" id="A0A6L4X1Q0"/>
<dbReference type="OrthoDB" id="514320at2"/>
<evidence type="ECO:0000259" key="1">
    <source>
        <dbReference type="PROSITE" id="PS51272"/>
    </source>
</evidence>
<organism evidence="2 5">
    <name type="scientific">Bifidobacterium ramosum</name>
    <dbReference type="NCBI Taxonomy" id="1798158"/>
    <lineage>
        <taxon>Bacteria</taxon>
        <taxon>Bacillati</taxon>
        <taxon>Actinomycetota</taxon>
        <taxon>Actinomycetes</taxon>
        <taxon>Bifidobacteriales</taxon>
        <taxon>Bifidobacteriaceae</taxon>
        <taxon>Bifidobacterium</taxon>
    </lineage>
</organism>
<sequence length="659" mass="71305">MAGSMTRLMQSVGPVAGSVGRSAHRPIRAMIFAVAACVAAACMSLSGAVPTAVAEGVGDVPASSDNMWRNDYEGNWAAPVSSYLHQRDDGSLERVEWITGWSGSREVRSLRVERYDASFRYLSGKNIDTSLIRPTGLRTDDGLLWGGFFAGSSANYVVTGQANRAENDALPVVRITKFTKDWRYAGKCELSGINTYIPFDGGSLRMTELDGQLWIRTAHTIYKLADGLHHQTNMSFVIDEATMTVVDKAVKVADSRFGYVSHSFNQFILTTGGKVYAVDHGDAYPRAIVLTQVDGGSRQVHPIAGEIGDNYTGVAVGGFESADAGSRFLIAMAVDSVGGLGSDTRKSPVLLTVNGADPATATVAETVVQSYAKGGATDATNPQLVKIGENRFLMMWGERREHKESIRYVFLDGHGNRLGAIRSADGRLSDCQPIVVGGKVVWYVTDDSAPTMYAIDGGSGAFSSVRTYTPFSDVNAGTPHAADITWLSLRGITTGWIDADGRSTFRGMNAVTRQDMAAFLYRLTGSPKFDESKARNPFVDVTKSTPHYKEILWLASTGVSTGWKTARGAEFRGMNAVVRQDMAAFLHRLADYQQAKPTLGKAVSFRDVSKSTPHVDDIVWLSRTGVATGWSDGTFRGMNAVVRQDMAAFLHRMNANVLK</sequence>
<protein>
    <submittedName>
        <fullName evidence="2">Repeat protein</fullName>
    </submittedName>
</protein>
<dbReference type="Proteomes" id="UP000469943">
    <property type="component" value="Unassembled WGS sequence"/>
</dbReference>
<evidence type="ECO:0000313" key="2">
    <source>
        <dbReference type="EMBL" id="KAB8288646.1"/>
    </source>
</evidence>
<dbReference type="EMBL" id="WHZX01000002">
    <property type="protein sequence ID" value="NEG71490.1"/>
    <property type="molecule type" value="Genomic_DNA"/>
</dbReference>
<gene>
    <name evidence="2" type="ORF">DSM100688_0648</name>
    <name evidence="3" type="ORF">GFD24_04505</name>
</gene>
<dbReference type="Proteomes" id="UP000482084">
    <property type="component" value="Unassembled WGS sequence"/>
</dbReference>
<keyword evidence="5" id="KW-1185">Reference proteome</keyword>
<dbReference type="Pfam" id="PF00395">
    <property type="entry name" value="SLH"/>
    <property type="match status" value="1"/>
</dbReference>
<feature type="domain" description="SLH" evidence="1">
    <location>
        <begin position="601"/>
        <end position="659"/>
    </location>
</feature>
<proteinExistence type="predicted"/>
<evidence type="ECO:0000313" key="3">
    <source>
        <dbReference type="EMBL" id="NEG71490.1"/>
    </source>
</evidence>
<dbReference type="PROSITE" id="PS51272">
    <property type="entry name" value="SLH"/>
    <property type="match status" value="3"/>
</dbReference>
<name>A0A6L4X1Q0_9BIFI</name>
<feature type="domain" description="SLH" evidence="1">
    <location>
        <begin position="535"/>
        <end position="600"/>
    </location>
</feature>
<reference evidence="3 4" key="1">
    <citation type="submission" date="2019-10" db="EMBL/GenBank/DDBJ databases">
        <title>Bifidobacterium from non-human primates.</title>
        <authorList>
            <person name="Modesto M."/>
        </authorList>
    </citation>
    <scope>NUCLEOTIDE SEQUENCE [LARGE SCALE GENOMIC DNA]</scope>
    <source>
        <strain evidence="3 4">TREM</strain>
    </source>
</reference>
<comment type="caution">
    <text evidence="2">The sequence shown here is derived from an EMBL/GenBank/DDBJ whole genome shotgun (WGS) entry which is preliminary data.</text>
</comment>